<dbReference type="PANTHER" id="PTHR11802">
    <property type="entry name" value="SERINE PROTEASE FAMILY S10 SERINE CARBOXYPEPTIDASE"/>
    <property type="match status" value="1"/>
</dbReference>
<dbReference type="GO" id="GO:0006508">
    <property type="term" value="P:proteolysis"/>
    <property type="evidence" value="ECO:0007669"/>
    <property type="project" value="UniProtKB-KW"/>
</dbReference>
<name>A0A542W235_ZYMMB</name>
<evidence type="ECO:0000256" key="2">
    <source>
        <dbReference type="ARBA" id="ARBA00022670"/>
    </source>
</evidence>
<evidence type="ECO:0000313" key="8">
    <source>
        <dbReference type="EMBL" id="TQL17646.1"/>
    </source>
</evidence>
<gene>
    <name evidence="8" type="ORF">FBY58_1244</name>
</gene>
<evidence type="ECO:0000256" key="1">
    <source>
        <dbReference type="ARBA" id="ARBA00022645"/>
    </source>
</evidence>
<comment type="caution">
    <text evidence="8">The sequence shown here is derived from an EMBL/GenBank/DDBJ whole genome shotgun (WGS) entry which is preliminary data.</text>
</comment>
<evidence type="ECO:0000256" key="3">
    <source>
        <dbReference type="ARBA" id="ARBA00022729"/>
    </source>
</evidence>
<organism evidence="8 9">
    <name type="scientific">Zymomonas mobilis</name>
    <dbReference type="NCBI Taxonomy" id="542"/>
    <lineage>
        <taxon>Bacteria</taxon>
        <taxon>Pseudomonadati</taxon>
        <taxon>Pseudomonadota</taxon>
        <taxon>Alphaproteobacteria</taxon>
        <taxon>Sphingomonadales</taxon>
        <taxon>Zymomonadaceae</taxon>
        <taxon>Zymomonas</taxon>
    </lineage>
</organism>
<evidence type="ECO:0000313" key="9">
    <source>
        <dbReference type="Proteomes" id="UP000316887"/>
    </source>
</evidence>
<evidence type="ECO:0000256" key="6">
    <source>
        <dbReference type="SAM" id="MobiDB-lite"/>
    </source>
</evidence>
<dbReference type="InterPro" id="IPR001563">
    <property type="entry name" value="Peptidase_S10"/>
</dbReference>
<evidence type="ECO:0000256" key="5">
    <source>
        <dbReference type="ARBA" id="ARBA00023180"/>
    </source>
</evidence>
<evidence type="ECO:0000256" key="7">
    <source>
        <dbReference type="SAM" id="SignalP"/>
    </source>
</evidence>
<sequence length="538" mass="59667">MHLVRSILLGMTAMSTLGMASMVSAEKADNKTKDKAAATQAPATPAANEDALKPAEATSEGSVTVKGQTIRYQAVTGTLLVHPKGWDETVEDKDKTQPRATMSYTAYFKKDVPSTQRPVVFFYNGGPGSASVWLHMGSFGPKRIVVPDHEHSEGAPYRLVNNDYSLMDVADVVFIDAPATGYGRVAGKDKGKAFFGVDQDAYAFCEFIKSFLGKFNRWNSPKYLFGESYGTPRSAVLSNMLENDNSIDFNGVILLSQILNFTLDSDYPNTNPGADQAYITNLPTYAATAWYHNRLSGQKPADLEKFLREVEYFATTEYAMALQQGSALDPARRQAIAQKYSQYTGIPVDYVLKSDLRINGGQFTQTLQGSDITTGRLDTRFSGPTFDPMEKEAGYDPQSSALSSAYVSAFNDYTLNQLHFGQGREYKSMVNFPGGWDFKHHSPIGGVVPWVANMMPDLASAMTTNPKLKVMVAGGYFDLATPYYQGWYEMHHLPIRSSLNQNIEYHYYKSGHMVYVNEESLKSLHDDAASFIRRSYQP</sequence>
<proteinExistence type="predicted"/>
<dbReference type="AlphaFoldDB" id="A0A542W235"/>
<dbReference type="InterPro" id="IPR029058">
    <property type="entry name" value="AB_hydrolase_fold"/>
</dbReference>
<keyword evidence="1 8" id="KW-0121">Carboxypeptidase</keyword>
<feature type="signal peptide" evidence="7">
    <location>
        <begin position="1"/>
        <end position="20"/>
    </location>
</feature>
<dbReference type="RefSeq" id="WP_141919967.1">
    <property type="nucleotide sequence ID" value="NZ_VFOF01000001.1"/>
</dbReference>
<keyword evidence="5" id="KW-0325">Glycoprotein</keyword>
<feature type="compositionally biased region" description="Low complexity" evidence="6">
    <location>
        <begin position="37"/>
        <end position="49"/>
    </location>
</feature>
<feature type="region of interest" description="Disordered" evidence="6">
    <location>
        <begin position="31"/>
        <end position="60"/>
    </location>
</feature>
<dbReference type="SUPFAM" id="SSF53474">
    <property type="entry name" value="alpha/beta-Hydrolases"/>
    <property type="match status" value="1"/>
</dbReference>
<dbReference type="Proteomes" id="UP000316887">
    <property type="component" value="Unassembled WGS sequence"/>
</dbReference>
<keyword evidence="4" id="KW-0378">Hydrolase</keyword>
<dbReference type="PANTHER" id="PTHR11802:SF3">
    <property type="entry name" value="RETINOID-INDUCIBLE SERINE CARBOXYPEPTIDASE"/>
    <property type="match status" value="1"/>
</dbReference>
<protein>
    <submittedName>
        <fullName evidence="8">Carboxypeptidase C (Cathepsin A)</fullName>
    </submittedName>
</protein>
<accession>A0A542W235</accession>
<dbReference type="OrthoDB" id="9770107at2"/>
<dbReference type="EMBL" id="VFOF01000001">
    <property type="protein sequence ID" value="TQL17646.1"/>
    <property type="molecule type" value="Genomic_DNA"/>
</dbReference>
<keyword evidence="3 7" id="KW-0732">Signal</keyword>
<dbReference type="GO" id="GO:0004185">
    <property type="term" value="F:serine-type carboxypeptidase activity"/>
    <property type="evidence" value="ECO:0007669"/>
    <property type="project" value="InterPro"/>
</dbReference>
<evidence type="ECO:0000256" key="4">
    <source>
        <dbReference type="ARBA" id="ARBA00022801"/>
    </source>
</evidence>
<dbReference type="Pfam" id="PF00450">
    <property type="entry name" value="Peptidase_S10"/>
    <property type="match status" value="1"/>
</dbReference>
<feature type="chain" id="PRO_5021906959" evidence="7">
    <location>
        <begin position="21"/>
        <end position="538"/>
    </location>
</feature>
<keyword evidence="2" id="KW-0645">Protease</keyword>
<dbReference type="Gene3D" id="3.40.50.1820">
    <property type="entry name" value="alpha/beta hydrolase"/>
    <property type="match status" value="1"/>
</dbReference>
<reference evidence="8 9" key="1">
    <citation type="submission" date="2019-06" db="EMBL/GenBank/DDBJ databases">
        <title>Genome sequencing of Zymomonas mobilis strains for genetic engineering and biofuel applications.</title>
        <authorList>
            <person name="Teravest M."/>
        </authorList>
    </citation>
    <scope>NUCLEOTIDE SEQUENCE [LARGE SCALE GENOMIC DNA]</scope>
    <source>
        <strain evidence="8 9">AN0101</strain>
    </source>
</reference>